<dbReference type="Proteomes" id="UP000324974">
    <property type="component" value="Chromosome"/>
</dbReference>
<dbReference type="RefSeq" id="WP_149109175.1">
    <property type="nucleotide sequence ID" value="NZ_CP042425.1"/>
</dbReference>
<keyword evidence="3" id="KW-1185">Reference proteome</keyword>
<feature type="compositionally biased region" description="Low complexity" evidence="1">
    <location>
        <begin position="1"/>
        <end position="12"/>
    </location>
</feature>
<protein>
    <submittedName>
        <fullName evidence="2">Uncharacterized protein</fullName>
    </submittedName>
</protein>
<evidence type="ECO:0000256" key="1">
    <source>
        <dbReference type="SAM" id="MobiDB-lite"/>
    </source>
</evidence>
<dbReference type="AlphaFoldDB" id="A0A5C1A577"/>
<accession>A0A5C1A577</accession>
<feature type="compositionally biased region" description="Low complexity" evidence="1">
    <location>
        <begin position="47"/>
        <end position="76"/>
    </location>
</feature>
<reference evidence="3" key="1">
    <citation type="submission" date="2019-08" db="EMBL/GenBank/DDBJ databases">
        <title>Limnoglobus roseus gen. nov., sp. nov., a novel freshwater planctomycete with a giant genome from the family Gemmataceae.</title>
        <authorList>
            <person name="Kulichevskaya I.S."/>
            <person name="Naumoff D.G."/>
            <person name="Miroshnikov K."/>
            <person name="Ivanova A."/>
            <person name="Philippov D.A."/>
            <person name="Hakobyan A."/>
            <person name="Rijpstra I.C."/>
            <person name="Sinninghe Damste J.S."/>
            <person name="Liesack W."/>
            <person name="Dedysh S.N."/>
        </authorList>
    </citation>
    <scope>NUCLEOTIDE SEQUENCE [LARGE SCALE GENOMIC DNA]</scope>
    <source>
        <strain evidence="3">PX52</strain>
    </source>
</reference>
<evidence type="ECO:0000313" key="3">
    <source>
        <dbReference type="Proteomes" id="UP000324974"/>
    </source>
</evidence>
<dbReference type="KEGG" id="lrs:PX52LOC_01142"/>
<name>A0A5C1A577_9BACT</name>
<organism evidence="2 3">
    <name type="scientific">Limnoglobus roseus</name>
    <dbReference type="NCBI Taxonomy" id="2598579"/>
    <lineage>
        <taxon>Bacteria</taxon>
        <taxon>Pseudomonadati</taxon>
        <taxon>Planctomycetota</taxon>
        <taxon>Planctomycetia</taxon>
        <taxon>Gemmatales</taxon>
        <taxon>Gemmataceae</taxon>
        <taxon>Limnoglobus</taxon>
    </lineage>
</organism>
<evidence type="ECO:0000313" key="2">
    <source>
        <dbReference type="EMBL" id="QEL14271.1"/>
    </source>
</evidence>
<feature type="compositionally biased region" description="Basic residues" evidence="1">
    <location>
        <begin position="77"/>
        <end position="86"/>
    </location>
</feature>
<sequence length="86" mass="9737">MRGYDPPTATPTEPTPRLRGWERPTPTASAPRLRTWERPGWSPAYLAARAAQTPTMTPTPTLPLEPKAMPPTTTTTPRRRLRYRDL</sequence>
<feature type="region of interest" description="Disordered" evidence="1">
    <location>
        <begin position="1"/>
        <end position="86"/>
    </location>
</feature>
<proteinExistence type="predicted"/>
<gene>
    <name evidence="2" type="ORF">PX52LOC_01142</name>
</gene>
<dbReference type="EMBL" id="CP042425">
    <property type="protein sequence ID" value="QEL14271.1"/>
    <property type="molecule type" value="Genomic_DNA"/>
</dbReference>